<dbReference type="InterPro" id="IPR050345">
    <property type="entry name" value="Aliph_Amidase/BUP"/>
</dbReference>
<dbReference type="AlphaFoldDB" id="A0A382RME7"/>
<dbReference type="FunFam" id="3.60.110.10:FF:000010">
    <property type="entry name" value="Carbon-nitrogen hydrolase"/>
    <property type="match status" value="1"/>
</dbReference>
<dbReference type="GO" id="GO:0050126">
    <property type="term" value="F:N-carbamoylputrescine amidase activity"/>
    <property type="evidence" value="ECO:0007669"/>
    <property type="project" value="TreeGrafter"/>
</dbReference>
<dbReference type="InterPro" id="IPR003010">
    <property type="entry name" value="C-N_Hydrolase"/>
</dbReference>
<reference evidence="3" key="1">
    <citation type="submission" date="2018-05" db="EMBL/GenBank/DDBJ databases">
        <authorList>
            <person name="Lanie J.A."/>
            <person name="Ng W.-L."/>
            <person name="Kazmierczak K.M."/>
            <person name="Andrzejewski T.M."/>
            <person name="Davidsen T.M."/>
            <person name="Wayne K.J."/>
            <person name="Tettelin H."/>
            <person name="Glass J.I."/>
            <person name="Rusch D."/>
            <person name="Podicherti R."/>
            <person name="Tsui H.-C.T."/>
            <person name="Winkler M.E."/>
        </authorList>
    </citation>
    <scope>NUCLEOTIDE SEQUENCE</scope>
</reference>
<evidence type="ECO:0000256" key="1">
    <source>
        <dbReference type="ARBA" id="ARBA00022801"/>
    </source>
</evidence>
<gene>
    <name evidence="3" type="ORF">METZ01_LOCUS351670</name>
</gene>
<sequence length="240" mass="27232">MENKSVTVALLQQTRNNNVEQNLEATIQEIKKSAKMGAQIICLQELFRSQYFCQSENSDEFKLSETIPGPTTNTLSKLAQELEIVIISPLFEKRTEGLYHNTAVIIDADGSIVGTYRKMHIPDDPYFYEKFYFTPGDIGFKSFPTRYGRVGILICWDQWFPEAARLVTLSGAQFIFYPTAIGYHDSDTLEVNRQISAWETIQKSHAIANGVFLASVNRVGKEDNITFWGKSFVCDPFGEI</sequence>
<feature type="non-terminal residue" evidence="3">
    <location>
        <position position="240"/>
    </location>
</feature>
<dbReference type="SUPFAM" id="SSF56317">
    <property type="entry name" value="Carbon-nitrogen hydrolase"/>
    <property type="match status" value="1"/>
</dbReference>
<name>A0A382RME7_9ZZZZ</name>
<dbReference type="InterPro" id="IPR036526">
    <property type="entry name" value="C-N_Hydrolase_sf"/>
</dbReference>
<keyword evidence="1" id="KW-0378">Hydrolase</keyword>
<accession>A0A382RME7</accession>
<organism evidence="3">
    <name type="scientific">marine metagenome</name>
    <dbReference type="NCBI Taxonomy" id="408172"/>
    <lineage>
        <taxon>unclassified sequences</taxon>
        <taxon>metagenomes</taxon>
        <taxon>ecological metagenomes</taxon>
    </lineage>
</organism>
<dbReference type="PROSITE" id="PS50263">
    <property type="entry name" value="CN_HYDROLASE"/>
    <property type="match status" value="1"/>
</dbReference>
<proteinExistence type="predicted"/>
<dbReference type="GO" id="GO:0033388">
    <property type="term" value="P:putrescine biosynthetic process from arginine"/>
    <property type="evidence" value="ECO:0007669"/>
    <property type="project" value="TreeGrafter"/>
</dbReference>
<feature type="domain" description="CN hydrolase" evidence="2">
    <location>
        <begin position="4"/>
        <end position="240"/>
    </location>
</feature>
<dbReference type="Pfam" id="PF00795">
    <property type="entry name" value="CN_hydrolase"/>
    <property type="match status" value="1"/>
</dbReference>
<protein>
    <recommendedName>
        <fullName evidence="2">CN hydrolase domain-containing protein</fullName>
    </recommendedName>
</protein>
<dbReference type="PANTHER" id="PTHR43674">
    <property type="entry name" value="NITRILASE C965.09-RELATED"/>
    <property type="match status" value="1"/>
</dbReference>
<evidence type="ECO:0000259" key="2">
    <source>
        <dbReference type="PROSITE" id="PS50263"/>
    </source>
</evidence>
<dbReference type="Gene3D" id="3.60.110.10">
    <property type="entry name" value="Carbon-nitrogen hydrolase"/>
    <property type="match status" value="1"/>
</dbReference>
<dbReference type="EMBL" id="UINC01122791">
    <property type="protein sequence ID" value="SVC98816.1"/>
    <property type="molecule type" value="Genomic_DNA"/>
</dbReference>
<dbReference type="PANTHER" id="PTHR43674:SF2">
    <property type="entry name" value="BETA-UREIDOPROPIONASE"/>
    <property type="match status" value="1"/>
</dbReference>
<evidence type="ECO:0000313" key="3">
    <source>
        <dbReference type="EMBL" id="SVC98816.1"/>
    </source>
</evidence>
<dbReference type="CDD" id="cd07573">
    <property type="entry name" value="CPA"/>
    <property type="match status" value="1"/>
</dbReference>